<dbReference type="AlphaFoldDB" id="A0A2U8HFM5"/>
<feature type="domain" description="Bacteriophage tail tape measure N-terminal" evidence="2">
    <location>
        <begin position="44"/>
        <end position="180"/>
    </location>
</feature>
<proteinExistence type="predicted"/>
<reference evidence="3 4" key="1">
    <citation type="submission" date="2017-06" db="EMBL/GenBank/DDBJ databases">
        <title>Yangia sp. YSBP01 complete genome sequence.</title>
        <authorList>
            <person name="Woo J.-H."/>
            <person name="Kim H.-S."/>
        </authorList>
    </citation>
    <scope>NUCLEOTIDE SEQUENCE [LARGE SCALE GENOMIC DNA]</scope>
    <source>
        <strain evidence="3 4">YSBP01</strain>
    </source>
</reference>
<evidence type="ECO:0000259" key="2">
    <source>
        <dbReference type="Pfam" id="PF06791"/>
    </source>
</evidence>
<dbReference type="EMBL" id="CP022189">
    <property type="protein sequence ID" value="AWI84603.1"/>
    <property type="molecule type" value="Genomic_DNA"/>
</dbReference>
<feature type="region of interest" description="Disordered" evidence="1">
    <location>
        <begin position="761"/>
        <end position="787"/>
    </location>
</feature>
<accession>A0A2U8HFM5</accession>
<dbReference type="InterPro" id="IPR009628">
    <property type="entry name" value="Phage_tape_measure_N"/>
</dbReference>
<gene>
    <name evidence="3" type="ORF">CEW88_04965</name>
</gene>
<dbReference type="KEGG" id="ypac:CEW88_04965"/>
<evidence type="ECO:0000313" key="3">
    <source>
        <dbReference type="EMBL" id="AWI84603.1"/>
    </source>
</evidence>
<dbReference type="Pfam" id="PF06791">
    <property type="entry name" value="TMP_2"/>
    <property type="match status" value="1"/>
</dbReference>
<dbReference type="Proteomes" id="UP000244915">
    <property type="component" value="Chromosome 1"/>
</dbReference>
<feature type="region of interest" description="Disordered" evidence="1">
    <location>
        <begin position="469"/>
        <end position="499"/>
    </location>
</feature>
<name>A0A2U8HFM5_9RHOB</name>
<organism evidence="3 4">
    <name type="scientific">Alloyangia pacifica</name>
    <dbReference type="NCBI Taxonomy" id="311180"/>
    <lineage>
        <taxon>Bacteria</taxon>
        <taxon>Pseudomonadati</taxon>
        <taxon>Pseudomonadota</taxon>
        <taxon>Alphaproteobacteria</taxon>
        <taxon>Rhodobacterales</taxon>
        <taxon>Roseobacteraceae</taxon>
        <taxon>Alloyangia</taxon>
    </lineage>
</organism>
<evidence type="ECO:0000256" key="1">
    <source>
        <dbReference type="SAM" id="MobiDB-lite"/>
    </source>
</evidence>
<sequence>MTVDGKATGDAIQKIGTETRQTTSLFARLRSSASATWARIRGGAQGAGDSTKIAAGSVANLTAQFNDIGVMMAAGQNPLQLALQQGTQISQVIGPMGAGAAVRALGTAFMGLINPVTLITVGTIAAASAMSNWLTSSKDEAESMEDVLDRLGTSIEDFADLSTMSLDDMRKAFGSAGQGARELHRELKSLALDKMLLDASKAGDSLADSLDSGVLRRAFADSNRKLARTGRDPLLDQIKAQIGTLGSADGIDQQIAAVKTLQDTLKEAAGGFDSMSIEQRALYDSLANILPTLMRIKALSSAIPQDVRDQADAAAKAYLQRQKDTAEAQSQLDIMRDQNAVQQASLRYGADSVQAENAKADAARRTLEEQIAGWNVSEDTKNELRDALEHQLDMEAAVRNTDLLGLSDQARLLATNMGIAADEAERYNAALNQSAGMSDVTPDDGGLGFGGIGSIEDQQNWTGFNNLGYGNLDGRPPRSRTGLPKVDKKTKTRKGGKSDRDAVAELIAREQEELDILREIDPVQKELIRNREVLKDATEAERTALAEVIGTRIEEQAALDDTQAKYDSFRSTGADFFADMAKGGDAATAAVARLGDALYDAAMQALLLGEGPFASLLGGGDSGGLMGQLASAIGLGKGADAGAAAAAIPANADGGMQYGPGASRADKGLTWISSGEFIVNARSTSRHRALLEAINSGSMGSIPAMANGGMFGARGRTGAAGLAAPVIQTPPGKPMTAKVEEETLPSGQRRARYVLSDAVADGLTAPGGKGRRTMRNAFGLTPRRPRR</sequence>
<evidence type="ECO:0000313" key="4">
    <source>
        <dbReference type="Proteomes" id="UP000244915"/>
    </source>
</evidence>
<protein>
    <recommendedName>
        <fullName evidence="2">Bacteriophage tail tape measure N-terminal domain-containing protein</fullName>
    </recommendedName>
</protein>